<dbReference type="Proteomes" id="UP000824044">
    <property type="component" value="Unassembled WGS sequence"/>
</dbReference>
<dbReference type="AlphaFoldDB" id="A0A9D2DXM4"/>
<keyword evidence="2" id="KW-0472">Membrane</keyword>
<sequence length="381" mass="41147">MPRNNSNNTLKQVAAFLLVIILLAVIGVGTWIGVVTNGFRDWSGFTGPSDPVEGGEQVSGVTDGDGNEMQSGESYALPASMVYAVPTAQSATASEGITVTATVQPETAANKNVSWYIGFAEQNEWSTGKTATDYVTVTPNEEDSRIATVVCEQEFGAQIVLTCTSEWDPAITATCTIDYAQSITDVSVKIGNVDVNLGGETEVSVDINNNDTDLGGVIAVEYTLSEVYTLAIDTNLTETLSFTQAGTDKDYFSQHYPSGTSASTYHCDTIEDAEGKTLYFDLRMFDAYNFSYTSANYATGDYTGTTTYFRDLDTTRIAELFDSTSYCKDKVLWTVQLSLVSEYQTITLESDIIWASIEGHTGVSGIELDPTEIIFSGAVNE</sequence>
<feature type="region of interest" description="Disordered" evidence="1">
    <location>
        <begin position="46"/>
        <end position="70"/>
    </location>
</feature>
<reference evidence="3" key="1">
    <citation type="journal article" date="2021" name="PeerJ">
        <title>Extensive microbial diversity within the chicken gut microbiome revealed by metagenomics and culture.</title>
        <authorList>
            <person name="Gilroy R."/>
            <person name="Ravi A."/>
            <person name="Getino M."/>
            <person name="Pursley I."/>
            <person name="Horton D.L."/>
            <person name="Alikhan N.F."/>
            <person name="Baker D."/>
            <person name="Gharbi K."/>
            <person name="Hall N."/>
            <person name="Watson M."/>
            <person name="Adriaenssens E.M."/>
            <person name="Foster-Nyarko E."/>
            <person name="Jarju S."/>
            <person name="Secka A."/>
            <person name="Antonio M."/>
            <person name="Oren A."/>
            <person name="Chaudhuri R.R."/>
            <person name="La Ragione R."/>
            <person name="Hildebrand F."/>
            <person name="Pallen M.J."/>
        </authorList>
    </citation>
    <scope>NUCLEOTIDE SEQUENCE</scope>
    <source>
        <strain evidence="3">CHK33-5263</strain>
    </source>
</reference>
<accession>A0A9D2DXM4</accession>
<protein>
    <submittedName>
        <fullName evidence="3">Uncharacterized protein</fullName>
    </submittedName>
</protein>
<evidence type="ECO:0000313" key="3">
    <source>
        <dbReference type="EMBL" id="HIZ24941.1"/>
    </source>
</evidence>
<reference evidence="3" key="2">
    <citation type="submission" date="2021-04" db="EMBL/GenBank/DDBJ databases">
        <authorList>
            <person name="Gilroy R."/>
        </authorList>
    </citation>
    <scope>NUCLEOTIDE SEQUENCE</scope>
    <source>
        <strain evidence="3">CHK33-5263</strain>
    </source>
</reference>
<comment type="caution">
    <text evidence="3">The sequence shown here is derived from an EMBL/GenBank/DDBJ whole genome shotgun (WGS) entry which is preliminary data.</text>
</comment>
<dbReference type="EMBL" id="DXBS01000109">
    <property type="protein sequence ID" value="HIZ24941.1"/>
    <property type="molecule type" value="Genomic_DNA"/>
</dbReference>
<keyword evidence="2" id="KW-0812">Transmembrane</keyword>
<proteinExistence type="predicted"/>
<keyword evidence="2" id="KW-1133">Transmembrane helix</keyword>
<name>A0A9D2DXM4_9FIRM</name>
<evidence type="ECO:0000256" key="2">
    <source>
        <dbReference type="SAM" id="Phobius"/>
    </source>
</evidence>
<evidence type="ECO:0000313" key="4">
    <source>
        <dbReference type="Proteomes" id="UP000824044"/>
    </source>
</evidence>
<feature type="transmembrane region" description="Helical" evidence="2">
    <location>
        <begin position="12"/>
        <end position="34"/>
    </location>
</feature>
<organism evidence="3 4">
    <name type="scientific">Candidatus Gallimonas intestinigallinarum</name>
    <dbReference type="NCBI Taxonomy" id="2838604"/>
    <lineage>
        <taxon>Bacteria</taxon>
        <taxon>Bacillati</taxon>
        <taxon>Bacillota</taxon>
        <taxon>Clostridia</taxon>
        <taxon>Candidatus Gallimonas</taxon>
    </lineage>
</organism>
<evidence type="ECO:0000256" key="1">
    <source>
        <dbReference type="SAM" id="MobiDB-lite"/>
    </source>
</evidence>
<gene>
    <name evidence="3" type="ORF">H9812_05680</name>
</gene>